<protein>
    <submittedName>
        <fullName evidence="1">Uncharacterized protein</fullName>
    </submittedName>
</protein>
<evidence type="ECO:0000313" key="2">
    <source>
        <dbReference type="Proteomes" id="UP000220006"/>
    </source>
</evidence>
<accession>A0A2A7HU36</accession>
<organism evidence="1 2">
    <name type="scientific">Bacillus cereus</name>
    <dbReference type="NCBI Taxonomy" id="1396"/>
    <lineage>
        <taxon>Bacteria</taxon>
        <taxon>Bacillati</taxon>
        <taxon>Bacillota</taxon>
        <taxon>Bacilli</taxon>
        <taxon>Bacillales</taxon>
        <taxon>Bacillaceae</taxon>
        <taxon>Bacillus</taxon>
        <taxon>Bacillus cereus group</taxon>
    </lineage>
</organism>
<dbReference type="EMBL" id="NVLK01000040">
    <property type="protein sequence ID" value="PEC20562.1"/>
    <property type="molecule type" value="Genomic_DNA"/>
</dbReference>
<dbReference type="Proteomes" id="UP000220006">
    <property type="component" value="Unassembled WGS sequence"/>
</dbReference>
<evidence type="ECO:0000313" key="1">
    <source>
        <dbReference type="EMBL" id="PEC20562.1"/>
    </source>
</evidence>
<dbReference type="AlphaFoldDB" id="A0A2A7HU36"/>
<proteinExistence type="predicted"/>
<gene>
    <name evidence="1" type="ORF">COM96_18815</name>
</gene>
<name>A0A2A7HU36_BACCE</name>
<sequence length="394" mass="45023">MYNDVFTNLEGAIFRANPNYELVSLDTLPPEERKNLDFLKSDPNHYGLLKPRSFGLTPKSIGKGTAILLNTLQQPDHLPDFVKESLHEQCNQLIAKFVLDGILEVQQGESFVCGVNAYELLYGENQLSETVDSRISQLSMQALQYAQFLEIDDVNQLTARLYFYNRIPLSSEWVGVYPTTDAVYERLVVQSGPNLKKLLDTNWTETSNRANGGWLSWSLKQAGRIDQFDFYYKLYISPRPEPEFMCAAFQECTAVFTDLQVQHFKVGKDAVGLLRPDKMVAYFTTFEECEKAARRLQQRLQGCPAQGTPFTAEFTNDGLLSWGMDPPQKSHQSGWKNTPSWRIWVCSHLATSLHVSKASSDDRIEPWQFALQRLHLEGVNTDTWTPNKKIWQNS</sequence>
<reference evidence="1 2" key="1">
    <citation type="submission" date="2017-09" db="EMBL/GenBank/DDBJ databases">
        <title>Large-scale bioinformatics analysis of Bacillus genomes uncovers conserved roles of natural products in bacterial physiology.</title>
        <authorList>
            <consortium name="Agbiome Team Llc"/>
            <person name="Bleich R.M."/>
            <person name="Grubbs K.J."/>
            <person name="Santa Maria K.C."/>
            <person name="Allen S.E."/>
            <person name="Farag S."/>
            <person name="Shank E.A."/>
            <person name="Bowers A."/>
        </authorList>
    </citation>
    <scope>NUCLEOTIDE SEQUENCE [LARGE SCALE GENOMIC DNA]</scope>
    <source>
        <strain evidence="1 2">AFS096845</strain>
    </source>
</reference>
<comment type="caution">
    <text evidence="1">The sequence shown here is derived from an EMBL/GenBank/DDBJ whole genome shotgun (WGS) entry which is preliminary data.</text>
</comment>
<dbReference type="RefSeq" id="WP_097905051.1">
    <property type="nucleotide sequence ID" value="NZ_NVLK01000040.1"/>
</dbReference>